<keyword evidence="4 6" id="KW-1133">Transmembrane helix</keyword>
<evidence type="ECO:0000313" key="7">
    <source>
        <dbReference type="EMBL" id="HIP84543.1"/>
    </source>
</evidence>
<protein>
    <submittedName>
        <fullName evidence="7">AI-2E family transporter</fullName>
    </submittedName>
</protein>
<feature type="transmembrane region" description="Helical" evidence="6">
    <location>
        <begin position="52"/>
        <end position="78"/>
    </location>
</feature>
<evidence type="ECO:0000256" key="4">
    <source>
        <dbReference type="ARBA" id="ARBA00022989"/>
    </source>
</evidence>
<reference evidence="7" key="1">
    <citation type="journal article" date="2020" name="ISME J.">
        <title>Gammaproteobacteria mediating utilization of methyl-, sulfur- and petroleum organic compounds in deep ocean hydrothermal plumes.</title>
        <authorList>
            <person name="Zhou Z."/>
            <person name="Liu Y."/>
            <person name="Pan J."/>
            <person name="Cron B.R."/>
            <person name="Toner B.M."/>
            <person name="Anantharaman K."/>
            <person name="Breier J.A."/>
            <person name="Dick G.J."/>
            <person name="Li M."/>
        </authorList>
    </citation>
    <scope>NUCLEOTIDE SEQUENCE</scope>
    <source>
        <strain evidence="7">SZUA-1453</strain>
    </source>
</reference>
<dbReference type="EMBL" id="DQUI01000063">
    <property type="protein sequence ID" value="HIP84543.1"/>
    <property type="molecule type" value="Genomic_DNA"/>
</dbReference>
<dbReference type="PANTHER" id="PTHR21716:SF71">
    <property type="entry name" value="TRANSPORT PROTEIN MJ1177-RELATED"/>
    <property type="match status" value="1"/>
</dbReference>
<organism evidence="7 8">
    <name type="scientific">Methanothermococcus okinawensis</name>
    <dbReference type="NCBI Taxonomy" id="155863"/>
    <lineage>
        <taxon>Archaea</taxon>
        <taxon>Methanobacteriati</taxon>
        <taxon>Methanobacteriota</taxon>
        <taxon>Methanomada group</taxon>
        <taxon>Methanococci</taxon>
        <taxon>Methanococcales</taxon>
        <taxon>Methanococcaceae</taxon>
        <taxon>Methanothermococcus</taxon>
    </lineage>
</organism>
<evidence type="ECO:0000256" key="1">
    <source>
        <dbReference type="ARBA" id="ARBA00004141"/>
    </source>
</evidence>
<dbReference type="Proteomes" id="UP000643554">
    <property type="component" value="Unassembled WGS sequence"/>
</dbReference>
<dbReference type="PANTHER" id="PTHR21716">
    <property type="entry name" value="TRANSMEMBRANE PROTEIN"/>
    <property type="match status" value="1"/>
</dbReference>
<evidence type="ECO:0000313" key="8">
    <source>
        <dbReference type="Proteomes" id="UP000643554"/>
    </source>
</evidence>
<comment type="similarity">
    <text evidence="2">Belongs to the autoinducer-2 exporter (AI-2E) (TC 2.A.86) family.</text>
</comment>
<proteinExistence type="inferred from homology"/>
<evidence type="ECO:0000256" key="2">
    <source>
        <dbReference type="ARBA" id="ARBA00009773"/>
    </source>
</evidence>
<feature type="transmembrane region" description="Helical" evidence="6">
    <location>
        <begin position="297"/>
        <end position="321"/>
    </location>
</feature>
<dbReference type="Pfam" id="PF01594">
    <property type="entry name" value="AI-2E_transport"/>
    <property type="match status" value="1"/>
</dbReference>
<dbReference type="InterPro" id="IPR002549">
    <property type="entry name" value="AI-2E-like"/>
</dbReference>
<accession>A0A832ZDI1</accession>
<name>A0A832ZDI1_9EURY</name>
<keyword evidence="5 6" id="KW-0472">Membrane</keyword>
<feature type="transmembrane region" description="Helical" evidence="6">
    <location>
        <begin position="198"/>
        <end position="220"/>
    </location>
</feature>
<evidence type="ECO:0000256" key="6">
    <source>
        <dbReference type="SAM" id="Phobius"/>
    </source>
</evidence>
<dbReference type="AlphaFoldDB" id="A0A832ZDI1"/>
<evidence type="ECO:0000256" key="5">
    <source>
        <dbReference type="ARBA" id="ARBA00023136"/>
    </source>
</evidence>
<feature type="transmembrane region" description="Helical" evidence="6">
    <location>
        <begin position="137"/>
        <end position="162"/>
    </location>
</feature>
<dbReference type="GO" id="GO:0016020">
    <property type="term" value="C:membrane"/>
    <property type="evidence" value="ECO:0007669"/>
    <property type="project" value="UniProtKB-SubCell"/>
</dbReference>
<feature type="transmembrane region" description="Helical" evidence="6">
    <location>
        <begin position="12"/>
        <end position="40"/>
    </location>
</feature>
<feature type="transmembrane region" description="Helical" evidence="6">
    <location>
        <begin position="226"/>
        <end position="248"/>
    </location>
</feature>
<sequence length="342" mass="38467">MDSTEFKILTRIFVVSVFLLVLYLVHPFIDAIALSCAFAYMGKPIYDGLKRYFGRSLSALICLLIFILPTVVVGIVVLRDLAVFILQLDIQSIINSLNSILNEISKQIGYKFRIEEDRLIQHILLIWGYLEPHIRSIALQIMALPIIFLKVLVIIFLTYYFLKDGEAVKKVILSYVPREYYRATELFLNKLNQSYKNLFIGSALTSVVIGIIAAIGFYILEIPNAFILAILTGIFALLPVVGSWTVYIPLALYYILLGEVWKGIGVLIFGLIFLTLLPDFLVRPLIVKNESSIHPALVLIAFLMGPLTLGLGGFAIGPLVIGAFDAIFRIKLEERYEDNSNI</sequence>
<comment type="caution">
    <text evidence="7">The sequence shown here is derived from an EMBL/GenBank/DDBJ whole genome shotgun (WGS) entry which is preliminary data.</text>
</comment>
<feature type="transmembrane region" description="Helical" evidence="6">
    <location>
        <begin position="260"/>
        <end position="277"/>
    </location>
</feature>
<gene>
    <name evidence="7" type="ORF">EYH15_03550</name>
</gene>
<evidence type="ECO:0000256" key="3">
    <source>
        <dbReference type="ARBA" id="ARBA00022692"/>
    </source>
</evidence>
<comment type="subcellular location">
    <subcellularLocation>
        <location evidence="1">Membrane</location>
        <topology evidence="1">Multi-pass membrane protein</topology>
    </subcellularLocation>
</comment>
<keyword evidence="3 6" id="KW-0812">Transmembrane</keyword>